<evidence type="ECO:0000313" key="10">
    <source>
        <dbReference type="EMBL" id="KAK0137995.1"/>
    </source>
</evidence>
<organism evidence="10 11">
    <name type="scientific">Merluccius polli</name>
    <name type="common">Benguela hake</name>
    <name type="synonym">Merluccius cadenati</name>
    <dbReference type="NCBI Taxonomy" id="89951"/>
    <lineage>
        <taxon>Eukaryota</taxon>
        <taxon>Metazoa</taxon>
        <taxon>Chordata</taxon>
        <taxon>Craniata</taxon>
        <taxon>Vertebrata</taxon>
        <taxon>Euteleostomi</taxon>
        <taxon>Actinopterygii</taxon>
        <taxon>Neopterygii</taxon>
        <taxon>Teleostei</taxon>
        <taxon>Neoteleostei</taxon>
        <taxon>Acanthomorphata</taxon>
        <taxon>Zeiogadaria</taxon>
        <taxon>Gadariae</taxon>
        <taxon>Gadiformes</taxon>
        <taxon>Gadoidei</taxon>
        <taxon>Merlucciidae</taxon>
        <taxon>Merluccius</taxon>
    </lineage>
</organism>
<feature type="domain" description="DDE Tnp4" evidence="9">
    <location>
        <begin position="170"/>
        <end position="336"/>
    </location>
</feature>
<dbReference type="GO" id="GO:0016787">
    <property type="term" value="F:hydrolase activity"/>
    <property type="evidence" value="ECO:0007669"/>
    <property type="project" value="UniProtKB-KW"/>
</dbReference>
<keyword evidence="5" id="KW-0479">Metal-binding</keyword>
<comment type="caution">
    <text evidence="10">The sequence shown here is derived from an EMBL/GenBank/DDBJ whole genome shotgun (WGS) entry which is preliminary data.</text>
</comment>
<evidence type="ECO:0000256" key="2">
    <source>
        <dbReference type="ARBA" id="ARBA00004123"/>
    </source>
</evidence>
<proteinExistence type="inferred from homology"/>
<dbReference type="Pfam" id="PF13359">
    <property type="entry name" value="DDE_Tnp_4"/>
    <property type="match status" value="1"/>
</dbReference>
<dbReference type="GO" id="GO:0004518">
    <property type="term" value="F:nuclease activity"/>
    <property type="evidence" value="ECO:0007669"/>
    <property type="project" value="UniProtKB-KW"/>
</dbReference>
<keyword evidence="11" id="KW-1185">Reference proteome</keyword>
<evidence type="ECO:0000256" key="1">
    <source>
        <dbReference type="ARBA" id="ARBA00001968"/>
    </source>
</evidence>
<protein>
    <submittedName>
        <fullName evidence="10">Protein ALP1-like</fullName>
    </submittedName>
</protein>
<dbReference type="SUPFAM" id="SSF54637">
    <property type="entry name" value="Thioesterase/thiol ester dehydrase-isomerase"/>
    <property type="match status" value="1"/>
</dbReference>
<evidence type="ECO:0000256" key="7">
    <source>
        <dbReference type="ARBA" id="ARBA00023242"/>
    </source>
</evidence>
<dbReference type="Proteomes" id="UP001174136">
    <property type="component" value="Unassembled WGS sequence"/>
</dbReference>
<keyword evidence="4" id="KW-0540">Nuclease</keyword>
<keyword evidence="6" id="KW-0378">Hydrolase</keyword>
<evidence type="ECO:0000256" key="5">
    <source>
        <dbReference type="ARBA" id="ARBA00022723"/>
    </source>
</evidence>
<dbReference type="InterPro" id="IPR045249">
    <property type="entry name" value="HARBI1-like"/>
</dbReference>
<dbReference type="PANTHER" id="PTHR22930:SF279">
    <property type="entry name" value="SIMILAR TO ENSANGP00000010363"/>
    <property type="match status" value="1"/>
</dbReference>
<evidence type="ECO:0000256" key="4">
    <source>
        <dbReference type="ARBA" id="ARBA00022722"/>
    </source>
</evidence>
<dbReference type="AlphaFoldDB" id="A0AA47MD76"/>
<accession>A0AA47MD76</accession>
<feature type="region of interest" description="Disordered" evidence="8">
    <location>
        <begin position="343"/>
        <end position="376"/>
    </location>
</feature>
<dbReference type="GO" id="GO:0005634">
    <property type="term" value="C:nucleus"/>
    <property type="evidence" value="ECO:0007669"/>
    <property type="project" value="UniProtKB-SubCell"/>
</dbReference>
<dbReference type="EMBL" id="JAOPHQ010004839">
    <property type="protein sequence ID" value="KAK0137995.1"/>
    <property type="molecule type" value="Genomic_DNA"/>
</dbReference>
<sequence length="403" mass="45801">MDAQDIVAIGAAAFLYLRRRRRRRRRIWVHEILQGRLQHGEFHRLVQELRLDEGRFQRYFRLDREQFDSLLSKIGPLITRQHTNYRRPIPPAERVAICLRFLATGDSYRTITYSYRVGISTVAYIVNQVTRFIWDALVQEYMPVPTTDDWRSIAEGFRERWAFPNCLGSIDGKHVVIRAPDNSGSLYYNYKGTYSIVLLAVVDSQYCFRVVDVCSYGRTSDGGVLANSIFGQALRDGTLGIPEDALLPGADHLGTQPFVFVADEAFPLRRDLMRPFPGTHLYGSRRAFNFRLSHARLIVENTFGILTSQWRMYRGVIGVSPSNVDACVKATCILHNLIRRTTRPTTRLRPGPSAGPSANREAAGLQRVHQAGSNNATREALRVREAYVSYFCNEGAVGWQPGV</sequence>
<dbReference type="InterPro" id="IPR029069">
    <property type="entry name" value="HotDog_dom_sf"/>
</dbReference>
<keyword evidence="7" id="KW-0539">Nucleus</keyword>
<comment type="cofactor">
    <cofactor evidence="1">
        <name>a divalent metal cation</name>
        <dbReference type="ChEBI" id="CHEBI:60240"/>
    </cofactor>
</comment>
<evidence type="ECO:0000256" key="3">
    <source>
        <dbReference type="ARBA" id="ARBA00006958"/>
    </source>
</evidence>
<dbReference type="PANTHER" id="PTHR22930">
    <property type="match status" value="1"/>
</dbReference>
<evidence type="ECO:0000313" key="11">
    <source>
        <dbReference type="Proteomes" id="UP001174136"/>
    </source>
</evidence>
<evidence type="ECO:0000256" key="6">
    <source>
        <dbReference type="ARBA" id="ARBA00022801"/>
    </source>
</evidence>
<dbReference type="InterPro" id="IPR027806">
    <property type="entry name" value="HARBI1_dom"/>
</dbReference>
<name>A0AA47MD76_MERPO</name>
<comment type="similarity">
    <text evidence="3">Belongs to the HARBI1 family.</text>
</comment>
<comment type="subcellular location">
    <subcellularLocation>
        <location evidence="2">Nucleus</location>
    </subcellularLocation>
</comment>
<gene>
    <name evidence="10" type="ORF">N1851_025803</name>
</gene>
<evidence type="ECO:0000259" key="9">
    <source>
        <dbReference type="Pfam" id="PF13359"/>
    </source>
</evidence>
<dbReference type="GO" id="GO:0046872">
    <property type="term" value="F:metal ion binding"/>
    <property type="evidence" value="ECO:0007669"/>
    <property type="project" value="UniProtKB-KW"/>
</dbReference>
<reference evidence="10" key="1">
    <citation type="journal article" date="2023" name="Front. Mar. Sci.">
        <title>A new Merluccius polli reference genome to investigate the effects of global change in West African waters.</title>
        <authorList>
            <person name="Mateo J.L."/>
            <person name="Blanco-Fernandez C."/>
            <person name="Garcia-Vazquez E."/>
            <person name="Machado-Schiaffino G."/>
        </authorList>
    </citation>
    <scope>NUCLEOTIDE SEQUENCE</scope>
    <source>
        <strain evidence="10">C29</strain>
        <tissue evidence="10">Fin</tissue>
    </source>
</reference>
<evidence type="ECO:0000256" key="8">
    <source>
        <dbReference type="SAM" id="MobiDB-lite"/>
    </source>
</evidence>